<gene>
    <name evidence="3" type="ORF">GpartN1_g1746.t1</name>
</gene>
<dbReference type="SUPFAM" id="SSF81383">
    <property type="entry name" value="F-box domain"/>
    <property type="match status" value="1"/>
</dbReference>
<feature type="compositionally biased region" description="Polar residues" evidence="1">
    <location>
        <begin position="1"/>
        <end position="13"/>
    </location>
</feature>
<dbReference type="InterPro" id="IPR036047">
    <property type="entry name" value="F-box-like_dom_sf"/>
</dbReference>
<dbReference type="EMBL" id="BQMJ01000012">
    <property type="protein sequence ID" value="GJQ09955.1"/>
    <property type="molecule type" value="Genomic_DNA"/>
</dbReference>
<reference evidence="3" key="1">
    <citation type="journal article" date="2022" name="Proc. Natl. Acad. Sci. U.S.A.">
        <title>Life cycle and functional genomics of the unicellular red alga Galdieria for elucidating algal and plant evolution and industrial use.</title>
        <authorList>
            <person name="Hirooka S."/>
            <person name="Itabashi T."/>
            <person name="Ichinose T.M."/>
            <person name="Onuma R."/>
            <person name="Fujiwara T."/>
            <person name="Yamashita S."/>
            <person name="Jong L.W."/>
            <person name="Tomita R."/>
            <person name="Iwane A.H."/>
            <person name="Miyagishima S.Y."/>
        </authorList>
    </citation>
    <scope>NUCLEOTIDE SEQUENCE</scope>
    <source>
        <strain evidence="3">NBRC 102759</strain>
    </source>
</reference>
<dbReference type="OrthoDB" id="192402at2759"/>
<dbReference type="PROSITE" id="PS50181">
    <property type="entry name" value="FBOX"/>
    <property type="match status" value="1"/>
</dbReference>
<dbReference type="GO" id="GO:0019005">
    <property type="term" value="C:SCF ubiquitin ligase complex"/>
    <property type="evidence" value="ECO:0007669"/>
    <property type="project" value="TreeGrafter"/>
</dbReference>
<dbReference type="Gene3D" id="1.20.1280.50">
    <property type="match status" value="1"/>
</dbReference>
<protein>
    <recommendedName>
        <fullName evidence="2">F-box domain-containing protein</fullName>
    </recommendedName>
</protein>
<dbReference type="Pfam" id="PF07744">
    <property type="entry name" value="SPOC"/>
    <property type="match status" value="1"/>
</dbReference>
<feature type="region of interest" description="Disordered" evidence="1">
    <location>
        <begin position="1"/>
        <end position="21"/>
    </location>
</feature>
<proteinExistence type="predicted"/>
<dbReference type="GO" id="GO:0005737">
    <property type="term" value="C:cytoplasm"/>
    <property type="evidence" value="ECO:0007669"/>
    <property type="project" value="TreeGrafter"/>
</dbReference>
<evidence type="ECO:0000259" key="2">
    <source>
        <dbReference type="PROSITE" id="PS50181"/>
    </source>
</evidence>
<dbReference type="InterPro" id="IPR001810">
    <property type="entry name" value="F-box_dom"/>
</dbReference>
<evidence type="ECO:0000256" key="1">
    <source>
        <dbReference type="SAM" id="MobiDB-lite"/>
    </source>
</evidence>
<sequence length="385" mass="44168">MGGSGNPTTSVENSPIDEMTNDVDGVEERETMEVENPSGVLCSGLCKSSIYNWVNGLESERLKESNICCPHRMKLLGDKASSERSPDSVPYLLFELRMLISYISSKPVLCRGSASFIRDRLRTLIAFSSAFVERERSCAYSTDVLLEGVQSREVFDSFQKDVCPLCCGYFNFGPFNLLPDEILKQILSFLDGPDLARARRVCRKWNNLANDGSLWKELCIRKWRTLEMDVHVWKLLQGYNWRPGETFCWQHLYPFLYRQKSVRCRLQKTGRFICYLIAHQYDGTPLGATDLPQTLIVERRFNVSHLENFVLEDSARVYFEPETEMDSDGYYAFIDYLIQRNRAGLALEGDRRIIFIPPCEYSRNVLGYNGNGLLGIVQHSYPPLS</sequence>
<feature type="domain" description="F-box" evidence="2">
    <location>
        <begin position="172"/>
        <end position="218"/>
    </location>
</feature>
<organism evidence="3 4">
    <name type="scientific">Galdieria partita</name>
    <dbReference type="NCBI Taxonomy" id="83374"/>
    <lineage>
        <taxon>Eukaryota</taxon>
        <taxon>Rhodophyta</taxon>
        <taxon>Bangiophyceae</taxon>
        <taxon>Galdieriales</taxon>
        <taxon>Galdieriaceae</taxon>
        <taxon>Galdieria</taxon>
    </lineage>
</organism>
<dbReference type="SMART" id="SM00256">
    <property type="entry name" value="FBOX"/>
    <property type="match status" value="1"/>
</dbReference>
<dbReference type="Pfam" id="PF12937">
    <property type="entry name" value="F-box-like"/>
    <property type="match status" value="1"/>
</dbReference>
<dbReference type="AlphaFoldDB" id="A0A9C7UNY2"/>
<name>A0A9C7UNY2_9RHOD</name>
<dbReference type="GO" id="GO:0031146">
    <property type="term" value="P:SCF-dependent proteasomal ubiquitin-dependent protein catabolic process"/>
    <property type="evidence" value="ECO:0007669"/>
    <property type="project" value="TreeGrafter"/>
</dbReference>
<keyword evidence="4" id="KW-1185">Reference proteome</keyword>
<accession>A0A9C7UNY2</accession>
<evidence type="ECO:0000313" key="3">
    <source>
        <dbReference type="EMBL" id="GJQ09955.1"/>
    </source>
</evidence>
<comment type="caution">
    <text evidence="3">The sequence shown here is derived from an EMBL/GenBank/DDBJ whole genome shotgun (WGS) entry which is preliminary data.</text>
</comment>
<dbReference type="InterPro" id="IPR012921">
    <property type="entry name" value="SPOC_C"/>
</dbReference>
<evidence type="ECO:0000313" key="4">
    <source>
        <dbReference type="Proteomes" id="UP001061958"/>
    </source>
</evidence>
<dbReference type="Proteomes" id="UP001061958">
    <property type="component" value="Unassembled WGS sequence"/>
</dbReference>
<reference evidence="3" key="2">
    <citation type="submission" date="2022-01" db="EMBL/GenBank/DDBJ databases">
        <authorList>
            <person name="Hirooka S."/>
            <person name="Miyagishima S.Y."/>
        </authorList>
    </citation>
    <scope>NUCLEOTIDE SEQUENCE</scope>
    <source>
        <strain evidence="3">NBRC 102759</strain>
    </source>
</reference>
<dbReference type="PANTHER" id="PTHR12874">
    <property type="entry name" value="F-BOX ONLY PROTEIN 48-RELATED"/>
    <property type="match status" value="1"/>
</dbReference>
<dbReference type="PANTHER" id="PTHR12874:SF9">
    <property type="entry name" value="F-BOX ONLY PROTEIN 48"/>
    <property type="match status" value="1"/>
</dbReference>